<proteinExistence type="predicted"/>
<dbReference type="eggNOG" id="COG4067">
    <property type="taxonomic scope" value="Bacteria"/>
</dbReference>
<dbReference type="PANTHER" id="PTHR38037:SF2">
    <property type="entry name" value="ATP-DEPENDENT ZINC PROTEASE DOMAIN-CONTAINING PROTEIN-RELATED"/>
    <property type="match status" value="1"/>
</dbReference>
<sequence>MTPNASDTSKQENLVELKKTFAQVCSNQQQSLNKLDKQQQQTSKKLDKIYKQLNQTSQQENQQCAETSNKLNGKTVVGEVEWIFVPSVQRHIQARVDSGATTSSISAKNIMRFERDGEDWVKFTLTHTEAKLDYDMEAKVVRTARIRQASSDKLERRTVIKLVVKLGNDLQQEAEFTLADRTDMDYPVLLGREFLQDITLIEVGKSFIHPKVKS</sequence>
<dbReference type="AlphaFoldDB" id="W7Q851"/>
<protein>
    <recommendedName>
        <fullName evidence="1">Retropepsin-like aspartic endopeptidase domain-containing protein</fullName>
    </recommendedName>
</protein>
<reference evidence="2 3" key="1">
    <citation type="journal article" date="2014" name="Genome Announc.">
        <title>Draft Genome Sequence of the Agar-Degrading Bacterium Catenovulum sp. Strain DS-2, Isolated from Intestines of Haliotis diversicolor.</title>
        <authorList>
            <person name="Shan D."/>
            <person name="Li X."/>
            <person name="Gu Z."/>
            <person name="Wei G."/>
            <person name="Gao Z."/>
            <person name="Shao Z."/>
        </authorList>
    </citation>
    <scope>NUCLEOTIDE SEQUENCE [LARGE SCALE GENOMIC DNA]</scope>
    <source>
        <strain evidence="2 3">DS-2</strain>
    </source>
</reference>
<evidence type="ECO:0000259" key="1">
    <source>
        <dbReference type="Pfam" id="PF05618"/>
    </source>
</evidence>
<dbReference type="PANTHER" id="PTHR38037">
    <property type="entry name" value="ZN_PROTEASE DOMAIN-CONTAINING PROTEIN"/>
    <property type="match status" value="1"/>
</dbReference>
<dbReference type="STRING" id="1328313.DS2_14509"/>
<name>W7Q851_9ALTE</name>
<evidence type="ECO:0000313" key="2">
    <source>
        <dbReference type="EMBL" id="EWH08994.1"/>
    </source>
</evidence>
<dbReference type="Gene3D" id="2.40.70.10">
    <property type="entry name" value="Acid Proteases"/>
    <property type="match status" value="1"/>
</dbReference>
<dbReference type="InterPro" id="IPR021109">
    <property type="entry name" value="Peptidase_aspartic_dom_sf"/>
</dbReference>
<dbReference type="SUPFAM" id="SSF50630">
    <property type="entry name" value="Acid proteases"/>
    <property type="match status" value="1"/>
</dbReference>
<keyword evidence="3" id="KW-1185">Reference proteome</keyword>
<organism evidence="2 3">
    <name type="scientific">Catenovulum agarivorans DS-2</name>
    <dbReference type="NCBI Taxonomy" id="1328313"/>
    <lineage>
        <taxon>Bacteria</taxon>
        <taxon>Pseudomonadati</taxon>
        <taxon>Pseudomonadota</taxon>
        <taxon>Gammaproteobacteria</taxon>
        <taxon>Alteromonadales</taxon>
        <taxon>Alteromonadaceae</taxon>
        <taxon>Catenovulum</taxon>
    </lineage>
</organism>
<evidence type="ECO:0000313" key="3">
    <source>
        <dbReference type="Proteomes" id="UP000019276"/>
    </source>
</evidence>
<comment type="caution">
    <text evidence="2">The sequence shown here is derived from an EMBL/GenBank/DDBJ whole genome shotgun (WGS) entry which is preliminary data.</text>
</comment>
<dbReference type="InterPro" id="IPR008503">
    <property type="entry name" value="Asp_endopeptidase"/>
</dbReference>
<gene>
    <name evidence="2" type="ORF">DS2_14509</name>
</gene>
<dbReference type="Proteomes" id="UP000019276">
    <property type="component" value="Unassembled WGS sequence"/>
</dbReference>
<feature type="domain" description="Retropepsin-like aspartic endopeptidase" evidence="1">
    <location>
        <begin position="76"/>
        <end position="211"/>
    </location>
</feature>
<dbReference type="EMBL" id="ARZY01000031">
    <property type="protein sequence ID" value="EWH08994.1"/>
    <property type="molecule type" value="Genomic_DNA"/>
</dbReference>
<accession>W7Q851</accession>
<dbReference type="RefSeq" id="WP_235188620.1">
    <property type="nucleotide sequence ID" value="NZ_ARZY01000031.1"/>
</dbReference>
<dbReference type="Pfam" id="PF05618">
    <property type="entry name" value="Zn_protease"/>
    <property type="match status" value="1"/>
</dbReference>